<proteinExistence type="predicted"/>
<gene>
    <name evidence="5" type="ORF">AN401_13410</name>
</gene>
<evidence type="ECO:0000256" key="3">
    <source>
        <dbReference type="ARBA" id="ARBA00023163"/>
    </source>
</evidence>
<evidence type="ECO:0000256" key="1">
    <source>
        <dbReference type="ARBA" id="ARBA00023015"/>
    </source>
</evidence>
<dbReference type="InterPro" id="IPR011256">
    <property type="entry name" value="Reg_factor_effector_dom_sf"/>
</dbReference>
<dbReference type="Pfam" id="PF06445">
    <property type="entry name" value="GyrI-like"/>
    <property type="match status" value="1"/>
</dbReference>
<dbReference type="SUPFAM" id="SSF46689">
    <property type="entry name" value="Homeodomain-like"/>
    <property type="match status" value="2"/>
</dbReference>
<keyword evidence="3" id="KW-0804">Transcription</keyword>
<reference evidence="6" key="1">
    <citation type="submission" date="2015-09" db="EMBL/GenBank/DDBJ databases">
        <authorList>
            <person name="Shao Z."/>
            <person name="Wang L."/>
        </authorList>
    </citation>
    <scope>NUCLEOTIDE SEQUENCE [LARGE SCALE GENOMIC DNA]</scope>
    <source>
        <strain evidence="6">F13-1</strain>
    </source>
</reference>
<organism evidence="5 6">
    <name type="scientific">Zobellella denitrificans</name>
    <dbReference type="NCBI Taxonomy" id="347534"/>
    <lineage>
        <taxon>Bacteria</taxon>
        <taxon>Pseudomonadati</taxon>
        <taxon>Pseudomonadota</taxon>
        <taxon>Gammaproteobacteria</taxon>
        <taxon>Aeromonadales</taxon>
        <taxon>Aeromonadaceae</taxon>
        <taxon>Zobellella</taxon>
    </lineage>
</organism>
<dbReference type="Gene3D" id="1.10.10.60">
    <property type="entry name" value="Homeodomain-like"/>
    <property type="match status" value="2"/>
</dbReference>
<name>A0A291HRG2_9GAMM</name>
<dbReference type="InterPro" id="IPR009057">
    <property type="entry name" value="Homeodomain-like_sf"/>
</dbReference>
<dbReference type="InterPro" id="IPR010499">
    <property type="entry name" value="AraC_E-bd"/>
</dbReference>
<dbReference type="Proteomes" id="UP000217763">
    <property type="component" value="Chromosome"/>
</dbReference>
<dbReference type="Pfam" id="PF12833">
    <property type="entry name" value="HTH_18"/>
    <property type="match status" value="1"/>
</dbReference>
<dbReference type="SUPFAM" id="SSF55136">
    <property type="entry name" value="Probable bacterial effector-binding domain"/>
    <property type="match status" value="1"/>
</dbReference>
<keyword evidence="6" id="KW-1185">Reference proteome</keyword>
<evidence type="ECO:0000256" key="2">
    <source>
        <dbReference type="ARBA" id="ARBA00023125"/>
    </source>
</evidence>
<dbReference type="PROSITE" id="PS01124">
    <property type="entry name" value="HTH_ARAC_FAMILY_2"/>
    <property type="match status" value="1"/>
</dbReference>
<dbReference type="PRINTS" id="PR00032">
    <property type="entry name" value="HTHARAC"/>
</dbReference>
<dbReference type="InterPro" id="IPR018060">
    <property type="entry name" value="HTH_AraC"/>
</dbReference>
<evidence type="ECO:0000259" key="4">
    <source>
        <dbReference type="PROSITE" id="PS01124"/>
    </source>
</evidence>
<dbReference type="SMART" id="SM00342">
    <property type="entry name" value="HTH_ARAC"/>
    <property type="match status" value="1"/>
</dbReference>
<dbReference type="PANTHER" id="PTHR47504">
    <property type="entry name" value="RIGHT ORIGIN-BINDING PROTEIN"/>
    <property type="match status" value="1"/>
</dbReference>
<dbReference type="InterPro" id="IPR029442">
    <property type="entry name" value="GyrI-like"/>
</dbReference>
<keyword evidence="2" id="KW-0238">DNA-binding</keyword>
<dbReference type="InterPro" id="IPR020449">
    <property type="entry name" value="Tscrpt_reg_AraC-type_HTH"/>
</dbReference>
<dbReference type="EMBL" id="CP012621">
    <property type="protein sequence ID" value="ATG74735.1"/>
    <property type="molecule type" value="Genomic_DNA"/>
</dbReference>
<dbReference type="Gene3D" id="3.20.80.10">
    <property type="entry name" value="Regulatory factor, effector binding domain"/>
    <property type="match status" value="1"/>
</dbReference>
<dbReference type="PANTHER" id="PTHR47504:SF5">
    <property type="entry name" value="RIGHT ORIGIN-BINDING PROTEIN"/>
    <property type="match status" value="1"/>
</dbReference>
<dbReference type="KEGG" id="zdf:AN401_13410"/>
<evidence type="ECO:0000313" key="5">
    <source>
        <dbReference type="EMBL" id="ATG74735.1"/>
    </source>
</evidence>
<dbReference type="SMART" id="SM00871">
    <property type="entry name" value="AraC_E_bind"/>
    <property type="match status" value="1"/>
</dbReference>
<dbReference type="GO" id="GO:0043565">
    <property type="term" value="F:sequence-specific DNA binding"/>
    <property type="evidence" value="ECO:0007669"/>
    <property type="project" value="InterPro"/>
</dbReference>
<sequence>MTAPTPLSPQSRLDRLLQHIHQHLDEPLQLERLAQLSACSRWQLQRDFQAATGLSLARYIRRLRLSRAAEWLLSGRLRQLDIALGCGFDSEVSFSRAFRQEFGCAPGQYRQAGIRRGLSAPLLRPDNRQLLQLRIDSRPACRLMGLSDHCGGLFAEHPDFAERVPQIWRRLLQRCPHARQAPMAAIEIDVCQPGRLRYWAGTPFGGTATAGLELLDVPASEYLVVPHRGEPGTLAANLAWILRQWLPGSGYRALSACDLEIYAPADTRGGMEYWIPIAAAPKC</sequence>
<accession>A0A291HRG2</accession>
<dbReference type="AlphaFoldDB" id="A0A291HRG2"/>
<protein>
    <recommendedName>
        <fullName evidence="4">HTH araC/xylS-type domain-containing protein</fullName>
    </recommendedName>
</protein>
<dbReference type="InterPro" id="IPR050959">
    <property type="entry name" value="MarA-like"/>
</dbReference>
<dbReference type="RefSeq" id="WP_232513316.1">
    <property type="nucleotide sequence ID" value="NZ_CP012621.1"/>
</dbReference>
<feature type="domain" description="HTH araC/xylS-type" evidence="4">
    <location>
        <begin position="14"/>
        <end position="112"/>
    </location>
</feature>
<dbReference type="GO" id="GO:0003700">
    <property type="term" value="F:DNA-binding transcription factor activity"/>
    <property type="evidence" value="ECO:0007669"/>
    <property type="project" value="InterPro"/>
</dbReference>
<keyword evidence="1" id="KW-0805">Transcription regulation</keyword>
<evidence type="ECO:0000313" key="6">
    <source>
        <dbReference type="Proteomes" id="UP000217763"/>
    </source>
</evidence>